<dbReference type="InterPro" id="IPR040676">
    <property type="entry name" value="DUF5641"/>
</dbReference>
<dbReference type="PANTHER" id="PTHR47331:SF5">
    <property type="entry name" value="RIBONUCLEASE H"/>
    <property type="match status" value="1"/>
</dbReference>
<organism evidence="2 3">
    <name type="scientific">Holothuria leucospilota</name>
    <name type="common">Black long sea cucumber</name>
    <name type="synonym">Mertensiothuria leucospilota</name>
    <dbReference type="NCBI Taxonomy" id="206669"/>
    <lineage>
        <taxon>Eukaryota</taxon>
        <taxon>Metazoa</taxon>
        <taxon>Echinodermata</taxon>
        <taxon>Eleutherozoa</taxon>
        <taxon>Echinozoa</taxon>
        <taxon>Holothuroidea</taxon>
        <taxon>Aspidochirotacea</taxon>
        <taxon>Aspidochirotida</taxon>
        <taxon>Holothuriidae</taxon>
        <taxon>Holothuria</taxon>
    </lineage>
</organism>
<accession>A0A9Q1H325</accession>
<dbReference type="Pfam" id="PF18701">
    <property type="entry name" value="DUF5641"/>
    <property type="match status" value="1"/>
</dbReference>
<protein>
    <recommendedName>
        <fullName evidence="1">DUF5641 domain-containing protein</fullName>
    </recommendedName>
</protein>
<dbReference type="PANTHER" id="PTHR47331">
    <property type="entry name" value="PHD-TYPE DOMAIN-CONTAINING PROTEIN"/>
    <property type="match status" value="1"/>
</dbReference>
<reference evidence="2" key="1">
    <citation type="submission" date="2021-10" db="EMBL/GenBank/DDBJ databases">
        <title>Tropical sea cucumber genome reveals ecological adaptation and Cuvierian tubules defense mechanism.</title>
        <authorList>
            <person name="Chen T."/>
        </authorList>
    </citation>
    <scope>NUCLEOTIDE SEQUENCE</scope>
    <source>
        <strain evidence="2">Nanhai2018</strain>
        <tissue evidence="2">Muscle</tissue>
    </source>
</reference>
<dbReference type="OrthoDB" id="8958038at2759"/>
<sequence>MYEVATLINERPIERHPTEPEDGSYLCPNDLLLERSSSRVPEGPFSDNVNPKQRLQFIQSLVNGFWRKWTRDFFPSLIFRQKWHTVRSNLQKEDVVLVQDSNIVRGKWRMGIVTEVYPDKAGKVHNVKVKVCNDSGGQSSIKRAVHRLVVLIPVEEK</sequence>
<dbReference type="Proteomes" id="UP001152320">
    <property type="component" value="Chromosome 13"/>
</dbReference>
<proteinExistence type="predicted"/>
<evidence type="ECO:0000313" key="2">
    <source>
        <dbReference type="EMBL" id="KAJ8030376.1"/>
    </source>
</evidence>
<keyword evidence="3" id="KW-1185">Reference proteome</keyword>
<name>A0A9Q1H325_HOLLE</name>
<evidence type="ECO:0000313" key="3">
    <source>
        <dbReference type="Proteomes" id="UP001152320"/>
    </source>
</evidence>
<comment type="caution">
    <text evidence="2">The sequence shown here is derived from an EMBL/GenBank/DDBJ whole genome shotgun (WGS) entry which is preliminary data.</text>
</comment>
<gene>
    <name evidence="2" type="ORF">HOLleu_26786</name>
</gene>
<feature type="domain" description="DUF5641" evidence="1">
    <location>
        <begin position="54"/>
        <end position="151"/>
    </location>
</feature>
<evidence type="ECO:0000259" key="1">
    <source>
        <dbReference type="Pfam" id="PF18701"/>
    </source>
</evidence>
<dbReference type="EMBL" id="JAIZAY010000013">
    <property type="protein sequence ID" value="KAJ8030376.1"/>
    <property type="molecule type" value="Genomic_DNA"/>
</dbReference>
<dbReference type="AlphaFoldDB" id="A0A9Q1H325"/>